<proteinExistence type="predicted"/>
<dbReference type="STRING" id="432608.A6V39_05565"/>
<reference evidence="3" key="1">
    <citation type="submission" date="2016-04" db="EMBL/GenBank/DDBJ databases">
        <authorList>
            <person name="Quiroz-Castaneda R.E."/>
            <person name="Martinez-Ocampo F."/>
        </authorList>
    </citation>
    <scope>NUCLEOTIDE SEQUENCE [LARGE SCALE GENOMIC DNA]</scope>
    <source>
        <strain evidence="3">INIFAP01</strain>
    </source>
</reference>
<feature type="transmembrane region" description="Helical" evidence="1">
    <location>
        <begin position="12"/>
        <end position="30"/>
    </location>
</feature>
<keyword evidence="1" id="KW-0472">Membrane</keyword>
<dbReference type="AlphaFoldDB" id="A0A1A9QBU9"/>
<comment type="caution">
    <text evidence="2">The sequence shown here is derived from an EMBL/GenBank/DDBJ whole genome shotgun (WGS) entry which is preliminary data.</text>
</comment>
<gene>
    <name evidence="2" type="ORF">A6V39_05565</name>
</gene>
<name>A0A1A9QBU9_9MOLU</name>
<keyword evidence="1" id="KW-0812">Transmembrane</keyword>
<dbReference type="Proteomes" id="UP000077623">
    <property type="component" value="Unassembled WGS sequence"/>
</dbReference>
<dbReference type="EMBL" id="LWUJ01000018">
    <property type="protein sequence ID" value="OAL09718.1"/>
    <property type="molecule type" value="Genomic_DNA"/>
</dbReference>
<evidence type="ECO:0000256" key="1">
    <source>
        <dbReference type="SAM" id="Phobius"/>
    </source>
</evidence>
<evidence type="ECO:0000313" key="2">
    <source>
        <dbReference type="EMBL" id="OAL09718.1"/>
    </source>
</evidence>
<keyword evidence="1" id="KW-1133">Transmembrane helix</keyword>
<dbReference type="RefSeq" id="WP_187150749.1">
    <property type="nucleotide sequence ID" value="NZ_LWUJ01000018.1"/>
</dbReference>
<keyword evidence="3" id="KW-1185">Reference proteome</keyword>
<accession>A0A1A9QBU9</accession>
<evidence type="ECO:0000313" key="3">
    <source>
        <dbReference type="Proteomes" id="UP000077623"/>
    </source>
</evidence>
<protein>
    <submittedName>
        <fullName evidence="2">Uncharacterized protein</fullName>
    </submittedName>
</protein>
<organism evidence="2 3">
    <name type="scientific">Candidatus Mycoplasma haematobovis</name>
    <dbReference type="NCBI Taxonomy" id="432608"/>
    <lineage>
        <taxon>Bacteria</taxon>
        <taxon>Bacillati</taxon>
        <taxon>Mycoplasmatota</taxon>
        <taxon>Mollicutes</taxon>
        <taxon>Mycoplasmataceae</taxon>
        <taxon>Mycoplasma</taxon>
    </lineage>
</organism>
<sequence>MAFSSISDPEVITAICIGVATVLGAIATCLKKIRGKSWKELLTNINKEELKIISDTVKEQTQLIKEVISEKEKTSKSKSKKV</sequence>